<dbReference type="InterPro" id="IPR000757">
    <property type="entry name" value="Beta-glucanase-like"/>
</dbReference>
<feature type="compositionally biased region" description="Low complexity" evidence="1">
    <location>
        <begin position="497"/>
        <end position="514"/>
    </location>
</feature>
<feature type="domain" description="GH16" evidence="3">
    <location>
        <begin position="19"/>
        <end position="318"/>
    </location>
</feature>
<keyword evidence="5" id="KW-1185">Reference proteome</keyword>
<feature type="compositionally biased region" description="Polar residues" evidence="1">
    <location>
        <begin position="487"/>
        <end position="496"/>
    </location>
</feature>
<dbReference type="PANTHER" id="PTHR10963">
    <property type="entry name" value="GLYCOSYL HYDROLASE-RELATED"/>
    <property type="match status" value="1"/>
</dbReference>
<feature type="region of interest" description="Disordered" evidence="1">
    <location>
        <begin position="367"/>
        <end position="386"/>
    </location>
</feature>
<evidence type="ECO:0000256" key="2">
    <source>
        <dbReference type="SAM" id="SignalP"/>
    </source>
</evidence>
<dbReference type="Proteomes" id="UP001433268">
    <property type="component" value="Unassembled WGS sequence"/>
</dbReference>
<evidence type="ECO:0000313" key="4">
    <source>
        <dbReference type="EMBL" id="KAK8089944.1"/>
    </source>
</evidence>
<dbReference type="PANTHER" id="PTHR10963:SF24">
    <property type="entry name" value="GLYCOSIDASE C21B10.07-RELATED"/>
    <property type="match status" value="1"/>
</dbReference>
<comment type="caution">
    <text evidence="4">The sequence shown here is derived from an EMBL/GenBank/DDBJ whole genome shotgun (WGS) entry which is preliminary data.</text>
</comment>
<proteinExistence type="predicted"/>
<feature type="chain" id="PRO_5046262572" description="GH16 domain-containing protein" evidence="2">
    <location>
        <begin position="23"/>
        <end position="814"/>
    </location>
</feature>
<feature type="signal peptide" evidence="2">
    <location>
        <begin position="1"/>
        <end position="22"/>
    </location>
</feature>
<dbReference type="RefSeq" id="XP_066672838.1">
    <property type="nucleotide sequence ID" value="XM_066809220.1"/>
</dbReference>
<feature type="region of interest" description="Disordered" evidence="1">
    <location>
        <begin position="395"/>
        <end position="464"/>
    </location>
</feature>
<organism evidence="4 5">
    <name type="scientific">Apiospora hydei</name>
    <dbReference type="NCBI Taxonomy" id="1337664"/>
    <lineage>
        <taxon>Eukaryota</taxon>
        <taxon>Fungi</taxon>
        <taxon>Dikarya</taxon>
        <taxon>Ascomycota</taxon>
        <taxon>Pezizomycotina</taxon>
        <taxon>Sordariomycetes</taxon>
        <taxon>Xylariomycetidae</taxon>
        <taxon>Amphisphaeriales</taxon>
        <taxon>Apiosporaceae</taxon>
        <taxon>Apiospora</taxon>
    </lineage>
</organism>
<dbReference type="Gene3D" id="2.60.120.200">
    <property type="match status" value="1"/>
</dbReference>
<dbReference type="InterPro" id="IPR050546">
    <property type="entry name" value="Glycosyl_Hydrlase_16"/>
</dbReference>
<dbReference type="GeneID" id="92042280"/>
<feature type="region of interest" description="Disordered" evidence="1">
    <location>
        <begin position="487"/>
        <end position="514"/>
    </location>
</feature>
<feature type="compositionally biased region" description="Low complexity" evidence="1">
    <location>
        <begin position="395"/>
        <end position="458"/>
    </location>
</feature>
<evidence type="ECO:0000313" key="5">
    <source>
        <dbReference type="Proteomes" id="UP001433268"/>
    </source>
</evidence>
<accession>A0ABR1X3K9</accession>
<dbReference type="PROSITE" id="PS51762">
    <property type="entry name" value="GH16_2"/>
    <property type="match status" value="1"/>
</dbReference>
<dbReference type="EMBL" id="JAQQWN010000004">
    <property type="protein sequence ID" value="KAK8089944.1"/>
    <property type="molecule type" value="Genomic_DNA"/>
</dbReference>
<reference evidence="4 5" key="1">
    <citation type="submission" date="2023-01" db="EMBL/GenBank/DDBJ databases">
        <title>Analysis of 21 Apiospora genomes using comparative genomics revels a genus with tremendous synthesis potential of carbohydrate active enzymes and secondary metabolites.</title>
        <authorList>
            <person name="Sorensen T."/>
        </authorList>
    </citation>
    <scope>NUCLEOTIDE SEQUENCE [LARGE SCALE GENOMIC DNA]</scope>
    <source>
        <strain evidence="4 5">CBS 114990</strain>
    </source>
</reference>
<feature type="region of interest" description="Disordered" evidence="1">
    <location>
        <begin position="317"/>
        <end position="350"/>
    </location>
</feature>
<dbReference type="SUPFAM" id="SSF49899">
    <property type="entry name" value="Concanavalin A-like lectins/glucanases"/>
    <property type="match status" value="1"/>
</dbReference>
<name>A0ABR1X3K9_9PEZI</name>
<gene>
    <name evidence="4" type="ORF">PG997_004905</name>
</gene>
<keyword evidence="2" id="KW-0732">Signal</keyword>
<dbReference type="Pfam" id="PF26113">
    <property type="entry name" value="GH16_XgeA"/>
    <property type="match status" value="1"/>
</dbReference>
<feature type="compositionally biased region" description="Low complexity" evidence="1">
    <location>
        <begin position="321"/>
        <end position="350"/>
    </location>
</feature>
<protein>
    <recommendedName>
        <fullName evidence="3">GH16 domain-containing protein</fullName>
    </recommendedName>
</protein>
<evidence type="ECO:0000259" key="3">
    <source>
        <dbReference type="PROSITE" id="PS51762"/>
    </source>
</evidence>
<evidence type="ECO:0000256" key="1">
    <source>
        <dbReference type="SAM" id="MobiDB-lite"/>
    </source>
</evidence>
<dbReference type="InterPro" id="IPR013320">
    <property type="entry name" value="ConA-like_dom_sf"/>
</dbReference>
<sequence>MAPSLINTVGVVAAAFVASSSATKSYKIADKYSSSNFYNKWNFVTIDPNNGYAEYQTQQGANDHNLVQLSDDGFYLGVDYNQAMPDTWDKYPGRRSVRVESQQTYNHGLFIGDFSHLPKPTCGTWPAFWMFGSKGEFDFLENWNDLTFNRITAHANNGLCTIKQSDMSASVVTNNCADIAPPQYDYQACSANSYDGVFGSDTGGVYATEWTSEYIRLWSWKVAPADVQAGKPDPSTWGKPMFQVSDCNIDQNFADLKFVLNINFCSVANQPDKWGATDGCATKTGKGTCMEYVASNGAAFQDSFFKVKGISVYELTEDPQTSTTSSTTTPSSTPSSTTSSTPVSSDLPSATATTSASASAAASASDASASVSDSAPASASVSTSDAASASVSATVSASTPDSASASSSGSAVSSDSASASSSGSTSASVSDPASVTGVTASDSSATTVPTASVTTPADNDQQSLSTSAFPTLSVSAPYKNGTISSSQLSLTPTVDPSSATQSSGAQSSGAQSSDAQFTTSTEFATRVYTVTSCAPTVTNCPVGSVTTETVALYTTVCPVSDKNNSPKPTPPTFLTQTAYVTNIYTITSCPPTVTNCPVGSVTTEVDTTTKLIPVATPTAQADSPVYSTVTRKVTNVYTITSCAPTVTNCPVGSLTTQVGTHTTVVPVVNSPGANGSPNGSPNTKTDVYPVVGPSGPNVNGGSDNGKTTTIVSTAHRTKTITIKPASSVAVYVTATVVPVGPSAPAIALVNALVNSTTNGTANASLSKPVMVPAGTPAAGCTGSDCKVPASSGNVRNSVASAAFVVVAGLFALAF</sequence>